<feature type="region of interest" description="Disordered" evidence="7">
    <location>
        <begin position="321"/>
        <end position="396"/>
    </location>
</feature>
<sequence length="396" mass="43728">MSDIIATIPTPSKRSRAHAPSQASRPSKSQPSKQPLHVMDRAGADAASKKLVSVLALDAGFEGITASALEALTQAFENYTQQMYSITHSYAELAGRTRPNLHDLEQAFTDMKMSPASLGSYVRKASHSKTPLLRGPLQETIAKGQTKKETKTLLLDSDIEDNSDSEDEDNQDGQNPSSAPGTKITARTIVPDHLPPFPSKHSYKQTPVFVKRPSDPQKIRELNAEQSRLVESNLKRLMAAENKVAMAAAHKDGSTSKSVTAADILLVKEEQQESAETLDRRALAKLETLPVVNFEFAKRQQLLLASSRESGHLRYDVLGGHHRGESLNSDLTPAGAAPGGNAMANSKEDWRKERRRMRQEQRNVMDEMEHSLTHKRLRQESSQGPRLKLVSMDVNE</sequence>
<accession>A0A9P8D2J6</accession>
<feature type="region of interest" description="Disordered" evidence="7">
    <location>
        <begin position="127"/>
        <end position="184"/>
    </location>
</feature>
<dbReference type="InterPro" id="IPR037818">
    <property type="entry name" value="TAF8"/>
</dbReference>
<dbReference type="GO" id="GO:0006367">
    <property type="term" value="P:transcription initiation at RNA polymerase II promoter"/>
    <property type="evidence" value="ECO:0007669"/>
    <property type="project" value="TreeGrafter"/>
</dbReference>
<dbReference type="AlphaFoldDB" id="A0A9P8D2J6"/>
<dbReference type="Pfam" id="PF10406">
    <property type="entry name" value="TAF8_C"/>
    <property type="match status" value="1"/>
</dbReference>
<organism evidence="9 10">
    <name type="scientific">Mortierella alpina</name>
    <name type="common">Oleaginous fungus</name>
    <name type="synonym">Mortierella renispora</name>
    <dbReference type="NCBI Taxonomy" id="64518"/>
    <lineage>
        <taxon>Eukaryota</taxon>
        <taxon>Fungi</taxon>
        <taxon>Fungi incertae sedis</taxon>
        <taxon>Mucoromycota</taxon>
        <taxon>Mortierellomycotina</taxon>
        <taxon>Mortierellomycetes</taxon>
        <taxon>Mortierellales</taxon>
        <taxon>Mortierellaceae</taxon>
        <taxon>Mortierella</taxon>
    </lineage>
</organism>
<dbReference type="Gene3D" id="1.10.20.10">
    <property type="entry name" value="Histone, subunit A"/>
    <property type="match status" value="1"/>
</dbReference>
<feature type="domain" description="Bromodomain associated" evidence="8">
    <location>
        <begin position="40"/>
        <end position="117"/>
    </location>
</feature>
<comment type="subcellular location">
    <subcellularLocation>
        <location evidence="1">Nucleus</location>
    </subcellularLocation>
</comment>
<evidence type="ECO:0000256" key="7">
    <source>
        <dbReference type="SAM" id="MobiDB-lite"/>
    </source>
</evidence>
<reference evidence="9" key="1">
    <citation type="submission" date="2021-07" db="EMBL/GenBank/DDBJ databases">
        <title>Draft genome of Mortierella alpina, strain LL118, isolated from an aspen leaf litter sample.</title>
        <authorList>
            <person name="Yang S."/>
            <person name="Vinatzer B.A."/>
        </authorList>
    </citation>
    <scope>NUCLEOTIDE SEQUENCE</scope>
    <source>
        <strain evidence="9">LL118</strain>
    </source>
</reference>
<evidence type="ECO:0000256" key="3">
    <source>
        <dbReference type="ARBA" id="ARBA00017307"/>
    </source>
</evidence>
<evidence type="ECO:0000256" key="1">
    <source>
        <dbReference type="ARBA" id="ARBA00004123"/>
    </source>
</evidence>
<dbReference type="InterPro" id="IPR019473">
    <property type="entry name" value="TFIID_su8_C"/>
</dbReference>
<feature type="compositionally biased region" description="Acidic residues" evidence="7">
    <location>
        <begin position="157"/>
        <end position="171"/>
    </location>
</feature>
<name>A0A9P8D2J6_MORAP</name>
<dbReference type="PANTHER" id="PTHR46469">
    <property type="entry name" value="TRANSCRIPTION INITIATION FACTOR TFIID SUBUNIT 8"/>
    <property type="match status" value="1"/>
</dbReference>
<evidence type="ECO:0000256" key="5">
    <source>
        <dbReference type="ARBA" id="ARBA00023163"/>
    </source>
</evidence>
<comment type="caution">
    <text evidence="9">The sequence shown here is derived from an EMBL/GenBank/DDBJ whole genome shotgun (WGS) entry which is preliminary data.</text>
</comment>
<evidence type="ECO:0000313" key="9">
    <source>
        <dbReference type="EMBL" id="KAG9327315.1"/>
    </source>
</evidence>
<dbReference type="InterPro" id="IPR009072">
    <property type="entry name" value="Histone-fold"/>
</dbReference>
<keyword evidence="4" id="KW-0805">Transcription regulation</keyword>
<dbReference type="EMBL" id="JAIFTL010000006">
    <property type="protein sequence ID" value="KAG9327315.1"/>
    <property type="molecule type" value="Genomic_DNA"/>
</dbReference>
<comment type="similarity">
    <text evidence="2">Belongs to the TAF8 family.</text>
</comment>
<feature type="region of interest" description="Disordered" evidence="7">
    <location>
        <begin position="1"/>
        <end position="42"/>
    </location>
</feature>
<evidence type="ECO:0000256" key="6">
    <source>
        <dbReference type="ARBA" id="ARBA00023242"/>
    </source>
</evidence>
<dbReference type="Pfam" id="PF07524">
    <property type="entry name" value="Bromo_TP"/>
    <property type="match status" value="1"/>
</dbReference>
<evidence type="ECO:0000259" key="8">
    <source>
        <dbReference type="SMART" id="SM00576"/>
    </source>
</evidence>
<evidence type="ECO:0000313" key="10">
    <source>
        <dbReference type="Proteomes" id="UP000717515"/>
    </source>
</evidence>
<feature type="compositionally biased region" description="Low complexity" evidence="7">
    <location>
        <begin position="333"/>
        <end position="345"/>
    </location>
</feature>
<dbReference type="Proteomes" id="UP000717515">
    <property type="component" value="Unassembled WGS sequence"/>
</dbReference>
<feature type="compositionally biased region" description="Low complexity" evidence="7">
    <location>
        <begin position="19"/>
        <end position="35"/>
    </location>
</feature>
<evidence type="ECO:0000256" key="2">
    <source>
        <dbReference type="ARBA" id="ARBA00008767"/>
    </source>
</evidence>
<protein>
    <recommendedName>
        <fullName evidence="3">Transcription initiation factor TFIID subunit 8</fullName>
    </recommendedName>
</protein>
<gene>
    <name evidence="9" type="ORF">KVV02_007091</name>
</gene>
<dbReference type="CDD" id="cd08049">
    <property type="entry name" value="TAF8"/>
    <property type="match status" value="1"/>
</dbReference>
<feature type="compositionally biased region" description="Basic and acidic residues" evidence="7">
    <location>
        <begin position="346"/>
        <end position="372"/>
    </location>
</feature>
<keyword evidence="6" id="KW-0539">Nucleus</keyword>
<dbReference type="SMART" id="SM00576">
    <property type="entry name" value="BTP"/>
    <property type="match status" value="1"/>
</dbReference>
<evidence type="ECO:0000256" key="4">
    <source>
        <dbReference type="ARBA" id="ARBA00023015"/>
    </source>
</evidence>
<dbReference type="GO" id="GO:0046982">
    <property type="term" value="F:protein heterodimerization activity"/>
    <property type="evidence" value="ECO:0007669"/>
    <property type="project" value="InterPro"/>
</dbReference>
<keyword evidence="5" id="KW-0804">Transcription</keyword>
<dbReference type="PANTHER" id="PTHR46469:SF1">
    <property type="entry name" value="TRANSCRIPTION INITIATION FACTOR TFIID SUBUNIT 8"/>
    <property type="match status" value="1"/>
</dbReference>
<dbReference type="GO" id="GO:0005669">
    <property type="term" value="C:transcription factor TFIID complex"/>
    <property type="evidence" value="ECO:0007669"/>
    <property type="project" value="InterPro"/>
</dbReference>
<dbReference type="InterPro" id="IPR006565">
    <property type="entry name" value="BTP"/>
</dbReference>
<proteinExistence type="inferred from homology"/>